<dbReference type="RefSeq" id="WP_083559588.1">
    <property type="nucleotide sequence ID" value="NZ_BJXR01000006.1"/>
</dbReference>
<dbReference type="InterPro" id="IPR006145">
    <property type="entry name" value="PsdUridine_synth_RsuA/RluA"/>
</dbReference>
<dbReference type="PROSITE" id="PS01129">
    <property type="entry name" value="PSI_RLU"/>
    <property type="match status" value="1"/>
</dbReference>
<dbReference type="PANTHER" id="PTHR21600:SF87">
    <property type="entry name" value="RNA PSEUDOURIDYLATE SYNTHASE DOMAIN-CONTAINING PROTEIN 1"/>
    <property type="match status" value="1"/>
</dbReference>
<evidence type="ECO:0000313" key="6">
    <source>
        <dbReference type="EMBL" id="SET09858.1"/>
    </source>
</evidence>
<dbReference type="PANTHER" id="PTHR21600">
    <property type="entry name" value="MITOCHONDRIAL RNA PSEUDOURIDINE SYNTHASE"/>
    <property type="match status" value="1"/>
</dbReference>
<dbReference type="EMBL" id="FOIB01000001">
    <property type="protein sequence ID" value="SET09858.1"/>
    <property type="molecule type" value="Genomic_DNA"/>
</dbReference>
<evidence type="ECO:0000256" key="2">
    <source>
        <dbReference type="ARBA" id="ARBA00023235"/>
    </source>
</evidence>
<dbReference type="InterPro" id="IPR050188">
    <property type="entry name" value="RluA_PseudoU_synthase"/>
</dbReference>
<dbReference type="Proteomes" id="UP000183760">
    <property type="component" value="Unassembled WGS sequence"/>
</dbReference>
<comment type="function">
    <text evidence="3">Responsible for synthesis of pseudouridine from uracil.</text>
</comment>
<dbReference type="Gene3D" id="3.10.290.10">
    <property type="entry name" value="RNA-binding S4 domain"/>
    <property type="match status" value="1"/>
</dbReference>
<evidence type="ECO:0000256" key="4">
    <source>
        <dbReference type="SAM" id="MobiDB-lite"/>
    </source>
</evidence>
<dbReference type="InterPro" id="IPR020103">
    <property type="entry name" value="PsdUridine_synth_cat_dom_sf"/>
</dbReference>
<feature type="region of interest" description="Disordered" evidence="4">
    <location>
        <begin position="1"/>
        <end position="25"/>
    </location>
</feature>
<dbReference type="NCBIfam" id="TIGR00005">
    <property type="entry name" value="rluA_subfam"/>
    <property type="match status" value="1"/>
</dbReference>
<evidence type="ECO:0000256" key="3">
    <source>
        <dbReference type="RuleBase" id="RU362028"/>
    </source>
</evidence>
<evidence type="ECO:0000256" key="1">
    <source>
        <dbReference type="ARBA" id="ARBA00010876"/>
    </source>
</evidence>
<dbReference type="EC" id="5.4.99.-" evidence="3"/>
<reference evidence="6 7" key="1">
    <citation type="submission" date="2016-10" db="EMBL/GenBank/DDBJ databases">
        <authorList>
            <person name="Varghese N."/>
            <person name="Submissions S."/>
        </authorList>
    </citation>
    <scope>NUCLEOTIDE SEQUENCE [LARGE SCALE GENOMIC DNA]</scope>
    <source>
        <strain evidence="6 7">DSM 16525</strain>
    </source>
</reference>
<name>A0ABY1BY47_MYXFU</name>
<dbReference type="Gene3D" id="3.30.2350.10">
    <property type="entry name" value="Pseudouridine synthase"/>
    <property type="match status" value="1"/>
</dbReference>
<dbReference type="InterPro" id="IPR036986">
    <property type="entry name" value="S4_RNA-bd_sf"/>
</dbReference>
<comment type="catalytic activity">
    <reaction evidence="3">
        <text>a uridine in RNA = a pseudouridine in RNA</text>
        <dbReference type="Rhea" id="RHEA:48348"/>
        <dbReference type="Rhea" id="RHEA-COMP:12068"/>
        <dbReference type="Rhea" id="RHEA-COMP:12069"/>
        <dbReference type="ChEBI" id="CHEBI:65314"/>
        <dbReference type="ChEBI" id="CHEBI:65315"/>
    </reaction>
</comment>
<dbReference type="InterPro" id="IPR006225">
    <property type="entry name" value="PsdUridine_synth_RluC/D"/>
</dbReference>
<dbReference type="InterPro" id="IPR006224">
    <property type="entry name" value="PsdUridine_synth_RluA-like_CS"/>
</dbReference>
<dbReference type="Pfam" id="PF00849">
    <property type="entry name" value="PseudoU_synth_2"/>
    <property type="match status" value="1"/>
</dbReference>
<protein>
    <recommendedName>
        <fullName evidence="3">Pseudouridine synthase</fullName>
        <ecNumber evidence="3">5.4.99.-</ecNumber>
    </recommendedName>
</protein>
<sequence length="354" mass="39642">MRDEKDSSAKSSAPEQEGLGRAPVSDAAPEGFVDISFVVEPNYAGWRLEDYLGQKLRRMPRERLAGIILRGVRCEGRRLKPSTPVYPGLAFRLRRPGSEEPETPTTLPVVFQDEWLLVLDKPAGLPIHPTARYHKGTLVSILRERFGERFAEPAHRLDRETSGLVVCGRTTESCRVLGRLFVSRDVHKEYLALCEGHPPEDTFTVDAPIAEGTELIRIAVRIDAVEGKPSRTRFQVLQRFTRDGEPFALLRCFPETGRQHQIRIHLREAGFPLVGDKMYGPDPGYFDRFSKHSLEPEAWARLRLPRHALHAERIVFPHPGTGAEVSFSALLPSDLADFIAGAPLPPPPSTTPSR</sequence>
<accession>A0ABY1BY47</accession>
<comment type="caution">
    <text evidence="6">The sequence shown here is derived from an EMBL/GenBank/DDBJ whole genome shotgun (WGS) entry which is preliminary data.</text>
</comment>
<evidence type="ECO:0000313" key="7">
    <source>
        <dbReference type="Proteomes" id="UP000183760"/>
    </source>
</evidence>
<gene>
    <name evidence="6" type="ORF">SAMN05443572_1011097</name>
</gene>
<dbReference type="SUPFAM" id="SSF55120">
    <property type="entry name" value="Pseudouridine synthase"/>
    <property type="match status" value="1"/>
</dbReference>
<comment type="similarity">
    <text evidence="1 3">Belongs to the pseudouridine synthase RluA family.</text>
</comment>
<organism evidence="6 7">
    <name type="scientific">Myxococcus fulvus</name>
    <dbReference type="NCBI Taxonomy" id="33"/>
    <lineage>
        <taxon>Bacteria</taxon>
        <taxon>Pseudomonadati</taxon>
        <taxon>Myxococcota</taxon>
        <taxon>Myxococcia</taxon>
        <taxon>Myxococcales</taxon>
        <taxon>Cystobacterineae</taxon>
        <taxon>Myxococcaceae</taxon>
        <taxon>Myxococcus</taxon>
    </lineage>
</organism>
<proteinExistence type="inferred from homology"/>
<keyword evidence="2 3" id="KW-0413">Isomerase</keyword>
<keyword evidence="7" id="KW-1185">Reference proteome</keyword>
<feature type="domain" description="Pseudouridine synthase RsuA/RluA-like" evidence="5">
    <location>
        <begin position="116"/>
        <end position="267"/>
    </location>
</feature>
<dbReference type="CDD" id="cd02869">
    <property type="entry name" value="PseudoU_synth_RluA_like"/>
    <property type="match status" value="1"/>
</dbReference>
<evidence type="ECO:0000259" key="5">
    <source>
        <dbReference type="Pfam" id="PF00849"/>
    </source>
</evidence>